<accession>A0ABV7MR37</accession>
<keyword evidence="2" id="KW-1185">Reference proteome</keyword>
<name>A0ABV7MR37_9HYPH</name>
<sequence length="159" mass="17161">MSTVRGLRRGAQTLCFHGLVFAGSLALSLALSVGSSRAETAVQRDIGDYLTKAIQVCWNMPANTRSVARVQISLNKDGSLAGPPKIVSPVTPPLDKVAEAAVRAITRCAPFPRLTSYAAHYDMWRDVILTFNPGEDSPGELPAADALDKLFEKYSKKTK</sequence>
<dbReference type="SUPFAM" id="SSF74653">
    <property type="entry name" value="TolA/TonB C-terminal domain"/>
    <property type="match status" value="1"/>
</dbReference>
<dbReference type="EMBL" id="JBHRVD010000001">
    <property type="protein sequence ID" value="MFC3323522.1"/>
    <property type="molecule type" value="Genomic_DNA"/>
</dbReference>
<dbReference type="RefSeq" id="WP_378980150.1">
    <property type="nucleotide sequence ID" value="NZ_JBHRVD010000001.1"/>
</dbReference>
<proteinExistence type="predicted"/>
<protein>
    <submittedName>
        <fullName evidence="1">Cell envelope integrity protein TolA</fullName>
    </submittedName>
</protein>
<dbReference type="Proteomes" id="UP001595648">
    <property type="component" value="Unassembled WGS sequence"/>
</dbReference>
<evidence type="ECO:0000313" key="2">
    <source>
        <dbReference type="Proteomes" id="UP001595648"/>
    </source>
</evidence>
<organism evidence="1 2">
    <name type="scientific">Mesorhizobium cantuariense</name>
    <dbReference type="NCBI Taxonomy" id="1300275"/>
    <lineage>
        <taxon>Bacteria</taxon>
        <taxon>Pseudomonadati</taxon>
        <taxon>Pseudomonadota</taxon>
        <taxon>Alphaproteobacteria</taxon>
        <taxon>Hyphomicrobiales</taxon>
        <taxon>Phyllobacteriaceae</taxon>
        <taxon>Mesorhizobium</taxon>
    </lineage>
</organism>
<comment type="caution">
    <text evidence="1">The sequence shown here is derived from an EMBL/GenBank/DDBJ whole genome shotgun (WGS) entry which is preliminary data.</text>
</comment>
<evidence type="ECO:0000313" key="1">
    <source>
        <dbReference type="EMBL" id="MFC3323522.1"/>
    </source>
</evidence>
<reference evidence="2" key="1">
    <citation type="journal article" date="2019" name="Int. J. Syst. Evol. Microbiol.">
        <title>The Global Catalogue of Microorganisms (GCM) 10K type strain sequencing project: providing services to taxonomists for standard genome sequencing and annotation.</title>
        <authorList>
            <consortium name="The Broad Institute Genomics Platform"/>
            <consortium name="The Broad Institute Genome Sequencing Center for Infectious Disease"/>
            <person name="Wu L."/>
            <person name="Ma J."/>
        </authorList>
    </citation>
    <scope>NUCLEOTIDE SEQUENCE [LARGE SCALE GENOMIC DNA]</scope>
    <source>
        <strain evidence="2">ICMP 19515</strain>
    </source>
</reference>
<gene>
    <name evidence="1" type="ORF">ACFOJ9_17280</name>
</gene>
<dbReference type="Gene3D" id="3.30.1150.10">
    <property type="match status" value="1"/>
</dbReference>